<sequence length="89" mass="10551">MQEAPDAVFQQYDVARNVQCLFKERQMSLPPWPACSPDMSHIKHDWDMVGRQLLCCDPPATTVDDLWMRLQTVWQNSYAGRLIRRYHEK</sequence>
<dbReference type="InterPro" id="IPR036397">
    <property type="entry name" value="RNaseH_sf"/>
</dbReference>
<reference evidence="1" key="2">
    <citation type="submission" date="2017-10" db="EMBL/GenBank/DDBJ databases">
        <title>Ladona fulva Genome sequencing and assembly.</title>
        <authorList>
            <person name="Murali S."/>
            <person name="Richards S."/>
            <person name="Bandaranaike D."/>
            <person name="Bellair M."/>
            <person name="Blankenburg K."/>
            <person name="Chao H."/>
            <person name="Dinh H."/>
            <person name="Doddapaneni H."/>
            <person name="Dugan-Rocha S."/>
            <person name="Elkadiri S."/>
            <person name="Gnanaolivu R."/>
            <person name="Hernandez B."/>
            <person name="Skinner E."/>
            <person name="Javaid M."/>
            <person name="Lee S."/>
            <person name="Li M."/>
            <person name="Ming W."/>
            <person name="Munidasa M."/>
            <person name="Muniz J."/>
            <person name="Nguyen L."/>
            <person name="Hughes D."/>
            <person name="Osuji N."/>
            <person name="Pu L.-L."/>
            <person name="Puazo M."/>
            <person name="Qu C."/>
            <person name="Quiroz J."/>
            <person name="Raj R."/>
            <person name="Weissenberger G."/>
            <person name="Xin Y."/>
            <person name="Zou X."/>
            <person name="Han Y."/>
            <person name="Worley K."/>
            <person name="Muzny D."/>
            <person name="Gibbs R."/>
        </authorList>
    </citation>
    <scope>NUCLEOTIDE SEQUENCE</scope>
    <source>
        <strain evidence="1">Sampled in the wild</strain>
    </source>
</reference>
<dbReference type="Proteomes" id="UP000792457">
    <property type="component" value="Unassembled WGS sequence"/>
</dbReference>
<evidence type="ECO:0000313" key="2">
    <source>
        <dbReference type="Proteomes" id="UP000792457"/>
    </source>
</evidence>
<evidence type="ECO:0000313" key="1">
    <source>
        <dbReference type="EMBL" id="KAG8237891.1"/>
    </source>
</evidence>
<dbReference type="Gene3D" id="3.30.420.10">
    <property type="entry name" value="Ribonuclease H-like superfamily/Ribonuclease H"/>
    <property type="match status" value="1"/>
</dbReference>
<proteinExistence type="predicted"/>
<protein>
    <submittedName>
        <fullName evidence="1">Uncharacterized protein</fullName>
    </submittedName>
</protein>
<gene>
    <name evidence="1" type="ORF">J437_LFUL017899</name>
</gene>
<dbReference type="EMBL" id="KZ309238">
    <property type="protein sequence ID" value="KAG8237891.1"/>
    <property type="molecule type" value="Genomic_DNA"/>
</dbReference>
<dbReference type="AlphaFoldDB" id="A0A8K0P8I6"/>
<name>A0A8K0P8I6_LADFU</name>
<dbReference type="GO" id="GO:0003676">
    <property type="term" value="F:nucleic acid binding"/>
    <property type="evidence" value="ECO:0007669"/>
    <property type="project" value="InterPro"/>
</dbReference>
<keyword evidence="2" id="KW-1185">Reference proteome</keyword>
<comment type="caution">
    <text evidence="1">The sequence shown here is derived from an EMBL/GenBank/DDBJ whole genome shotgun (WGS) entry which is preliminary data.</text>
</comment>
<reference evidence="1" key="1">
    <citation type="submission" date="2013-04" db="EMBL/GenBank/DDBJ databases">
        <authorList>
            <person name="Qu J."/>
            <person name="Murali S.C."/>
            <person name="Bandaranaike D."/>
            <person name="Bellair M."/>
            <person name="Blankenburg K."/>
            <person name="Chao H."/>
            <person name="Dinh H."/>
            <person name="Doddapaneni H."/>
            <person name="Downs B."/>
            <person name="Dugan-Rocha S."/>
            <person name="Elkadiri S."/>
            <person name="Gnanaolivu R.D."/>
            <person name="Hernandez B."/>
            <person name="Javaid M."/>
            <person name="Jayaseelan J.C."/>
            <person name="Lee S."/>
            <person name="Li M."/>
            <person name="Ming W."/>
            <person name="Munidasa M."/>
            <person name="Muniz J."/>
            <person name="Nguyen L."/>
            <person name="Ongeri F."/>
            <person name="Osuji N."/>
            <person name="Pu L.-L."/>
            <person name="Puazo M."/>
            <person name="Qu C."/>
            <person name="Quiroz J."/>
            <person name="Raj R."/>
            <person name="Weissenberger G."/>
            <person name="Xin Y."/>
            <person name="Zou X."/>
            <person name="Han Y."/>
            <person name="Richards S."/>
            <person name="Worley K."/>
            <person name="Muzny D."/>
            <person name="Gibbs R."/>
        </authorList>
    </citation>
    <scope>NUCLEOTIDE SEQUENCE</scope>
    <source>
        <strain evidence="1">Sampled in the wild</strain>
    </source>
</reference>
<accession>A0A8K0P8I6</accession>
<dbReference type="OrthoDB" id="25402at2759"/>
<organism evidence="1 2">
    <name type="scientific">Ladona fulva</name>
    <name type="common">Scarce chaser dragonfly</name>
    <name type="synonym">Libellula fulva</name>
    <dbReference type="NCBI Taxonomy" id="123851"/>
    <lineage>
        <taxon>Eukaryota</taxon>
        <taxon>Metazoa</taxon>
        <taxon>Ecdysozoa</taxon>
        <taxon>Arthropoda</taxon>
        <taxon>Hexapoda</taxon>
        <taxon>Insecta</taxon>
        <taxon>Pterygota</taxon>
        <taxon>Palaeoptera</taxon>
        <taxon>Odonata</taxon>
        <taxon>Epiprocta</taxon>
        <taxon>Anisoptera</taxon>
        <taxon>Libelluloidea</taxon>
        <taxon>Libellulidae</taxon>
        <taxon>Ladona</taxon>
    </lineage>
</organism>